<dbReference type="Proteomes" id="UP000199245">
    <property type="component" value="Unassembled WGS sequence"/>
</dbReference>
<evidence type="ECO:0000313" key="1">
    <source>
        <dbReference type="EMBL" id="SDG04913.1"/>
    </source>
</evidence>
<protein>
    <submittedName>
        <fullName evidence="1">Uncharacterized protein</fullName>
    </submittedName>
</protein>
<name>A0A1G7R2E1_9BRAD</name>
<sequence>AMMTAKVHDALTEALDCVKEGGLIRKYSLVWSGRSEAPRIIVWKGTDATDEELRRSLAESLAGLAAESQVTIEKN</sequence>
<reference evidence="1 2" key="1">
    <citation type="submission" date="2016-10" db="EMBL/GenBank/DDBJ databases">
        <authorList>
            <person name="de Groot N.N."/>
        </authorList>
    </citation>
    <scope>NUCLEOTIDE SEQUENCE [LARGE SCALE GENOMIC DNA]</scope>
    <source>
        <strain evidence="1 2">R5</strain>
    </source>
</reference>
<evidence type="ECO:0000313" key="2">
    <source>
        <dbReference type="Proteomes" id="UP000199245"/>
    </source>
</evidence>
<organism evidence="1 2">
    <name type="scientific">Bradyrhizobium brasilense</name>
    <dbReference type="NCBI Taxonomy" id="1419277"/>
    <lineage>
        <taxon>Bacteria</taxon>
        <taxon>Pseudomonadati</taxon>
        <taxon>Pseudomonadota</taxon>
        <taxon>Alphaproteobacteria</taxon>
        <taxon>Hyphomicrobiales</taxon>
        <taxon>Nitrobacteraceae</taxon>
        <taxon>Bradyrhizobium</taxon>
    </lineage>
</organism>
<dbReference type="RefSeq" id="WP_233443207.1">
    <property type="nucleotide sequence ID" value="NZ_FMZW01000115.1"/>
</dbReference>
<proteinExistence type="predicted"/>
<gene>
    <name evidence="1" type="ORF">SAMN05216337_11152</name>
</gene>
<dbReference type="AlphaFoldDB" id="A0A1G7R2E1"/>
<accession>A0A1G7R2E1</accession>
<dbReference type="EMBL" id="FMZW01000115">
    <property type="protein sequence ID" value="SDG04913.1"/>
    <property type="molecule type" value="Genomic_DNA"/>
</dbReference>
<feature type="non-terminal residue" evidence="1">
    <location>
        <position position="1"/>
    </location>
</feature>